<dbReference type="FunFam" id="3.40.309.10:FF:000002">
    <property type="entry name" value="Methylmalonate-semialdehyde dehydrogenase (Acylating)"/>
    <property type="match status" value="1"/>
</dbReference>
<dbReference type="Proteomes" id="UP000321379">
    <property type="component" value="Unassembled WGS sequence"/>
</dbReference>
<dbReference type="GO" id="GO:0006210">
    <property type="term" value="P:thymine catabolic process"/>
    <property type="evidence" value="ECO:0007669"/>
    <property type="project" value="TreeGrafter"/>
</dbReference>
<protein>
    <recommendedName>
        <fullName evidence="1">methylmalonate-semialdehyde dehydrogenase (CoA acylating)</fullName>
        <ecNumber evidence="1">1.2.1.27</ecNumber>
    </recommendedName>
</protein>
<dbReference type="InterPro" id="IPR016161">
    <property type="entry name" value="Ald_DH/histidinol_DH"/>
</dbReference>
<dbReference type="PROSITE" id="PS00070">
    <property type="entry name" value="ALDEHYDE_DEHYDR_CYS"/>
    <property type="match status" value="1"/>
</dbReference>
<dbReference type="EC" id="1.2.1.27" evidence="1"/>
<dbReference type="SUPFAM" id="SSF53720">
    <property type="entry name" value="ALDH-like"/>
    <property type="match status" value="1"/>
</dbReference>
<organism evidence="5 6">
    <name type="scientific">Lacisediminihabitans profunda</name>
    <dbReference type="NCBI Taxonomy" id="2594790"/>
    <lineage>
        <taxon>Bacteria</taxon>
        <taxon>Bacillati</taxon>
        <taxon>Actinomycetota</taxon>
        <taxon>Actinomycetes</taxon>
        <taxon>Micrococcales</taxon>
        <taxon>Microbacteriaceae</taxon>
        <taxon>Lacisediminihabitans</taxon>
    </lineage>
</organism>
<dbReference type="PANTHER" id="PTHR43866">
    <property type="entry name" value="MALONATE-SEMIALDEHYDE DEHYDROGENASE"/>
    <property type="match status" value="1"/>
</dbReference>
<reference evidence="5 6" key="1">
    <citation type="submission" date="2019-08" db="EMBL/GenBank/DDBJ databases">
        <title>Bacterial whole genome sequence for Glaciihabitans sp. CHu50b-6-2.</title>
        <authorList>
            <person name="Jin L."/>
        </authorList>
    </citation>
    <scope>NUCLEOTIDE SEQUENCE [LARGE SCALE GENOMIC DNA]</scope>
    <source>
        <strain evidence="5 6">CHu50b-6-2</strain>
    </source>
</reference>
<comment type="caution">
    <text evidence="5">The sequence shown here is derived from an EMBL/GenBank/DDBJ whole genome shotgun (WGS) entry which is preliminary data.</text>
</comment>
<dbReference type="InterPro" id="IPR010061">
    <property type="entry name" value="MeMal-semiAld_DH"/>
</dbReference>
<keyword evidence="6" id="KW-1185">Reference proteome</keyword>
<dbReference type="CDD" id="cd07085">
    <property type="entry name" value="ALDH_F6_MMSDH"/>
    <property type="match status" value="1"/>
</dbReference>
<dbReference type="InterPro" id="IPR016160">
    <property type="entry name" value="Ald_DH_CS_CYS"/>
</dbReference>
<evidence type="ECO:0000256" key="1">
    <source>
        <dbReference type="ARBA" id="ARBA00013048"/>
    </source>
</evidence>
<dbReference type="Gene3D" id="3.40.605.10">
    <property type="entry name" value="Aldehyde Dehydrogenase, Chain A, domain 1"/>
    <property type="match status" value="1"/>
</dbReference>
<evidence type="ECO:0000256" key="3">
    <source>
        <dbReference type="ARBA" id="ARBA00023027"/>
    </source>
</evidence>
<dbReference type="FunFam" id="3.40.605.10:FF:000003">
    <property type="entry name" value="Methylmalonate-semialdehyde dehydrogenase [acylating]"/>
    <property type="match status" value="1"/>
</dbReference>
<proteinExistence type="predicted"/>
<dbReference type="EMBL" id="VRMG01000005">
    <property type="protein sequence ID" value="TXN30894.1"/>
    <property type="molecule type" value="Genomic_DNA"/>
</dbReference>
<evidence type="ECO:0000256" key="2">
    <source>
        <dbReference type="ARBA" id="ARBA00023002"/>
    </source>
</evidence>
<dbReference type="NCBIfam" id="TIGR01722">
    <property type="entry name" value="MMSDH"/>
    <property type="match status" value="1"/>
</dbReference>
<dbReference type="AlphaFoldDB" id="A0A5C8UQN9"/>
<feature type="domain" description="Aldehyde dehydrogenase" evidence="4">
    <location>
        <begin position="18"/>
        <end position="474"/>
    </location>
</feature>
<dbReference type="InterPro" id="IPR016162">
    <property type="entry name" value="Ald_DH_N"/>
</dbReference>
<dbReference type="InterPro" id="IPR016163">
    <property type="entry name" value="Ald_DH_C"/>
</dbReference>
<dbReference type="Pfam" id="PF00171">
    <property type="entry name" value="Aldedh"/>
    <property type="match status" value="1"/>
</dbReference>
<evidence type="ECO:0000259" key="4">
    <source>
        <dbReference type="Pfam" id="PF00171"/>
    </source>
</evidence>
<dbReference type="PANTHER" id="PTHR43866:SF4">
    <property type="entry name" value="MALONATE-SEMIALDEHYDE DEHYDROGENASE"/>
    <property type="match status" value="1"/>
</dbReference>
<keyword evidence="3" id="KW-0520">NAD</keyword>
<keyword evidence="2" id="KW-0560">Oxidoreductase</keyword>
<gene>
    <name evidence="5" type="ORF">FVP33_04600</name>
</gene>
<name>A0A5C8UQN9_9MICO</name>
<dbReference type="InterPro" id="IPR015590">
    <property type="entry name" value="Aldehyde_DH_dom"/>
</dbReference>
<dbReference type="Gene3D" id="3.40.309.10">
    <property type="entry name" value="Aldehyde Dehydrogenase, Chain A, domain 2"/>
    <property type="match status" value="1"/>
</dbReference>
<dbReference type="RefSeq" id="WP_147782482.1">
    <property type="nucleotide sequence ID" value="NZ_VRMG01000005.1"/>
</dbReference>
<dbReference type="GO" id="GO:0004491">
    <property type="term" value="F:methylmalonate-semialdehyde dehydrogenase (acylating, NAD) activity"/>
    <property type="evidence" value="ECO:0007669"/>
    <property type="project" value="UniProtKB-EC"/>
</dbReference>
<dbReference type="GO" id="GO:0006574">
    <property type="term" value="P:L-valine catabolic process"/>
    <property type="evidence" value="ECO:0007669"/>
    <property type="project" value="TreeGrafter"/>
</dbReference>
<accession>A0A5C8UQN9</accession>
<evidence type="ECO:0000313" key="5">
    <source>
        <dbReference type="EMBL" id="TXN30894.1"/>
    </source>
</evidence>
<evidence type="ECO:0000313" key="6">
    <source>
        <dbReference type="Proteomes" id="UP000321379"/>
    </source>
</evidence>
<sequence length="494" mass="51523">MALIRHFVSGEEFGSPERTGPVFNPATGERQHEVILASVSDVETAIAAARTALPAWRKTSLTKRADVFFRLRHLLTERSGELAAIVTSEHGKVLSDAGGEIARGLENVEFASGLVNLLKGGFSQQVSTGIDVHSIKQPVGVVACITPFNFPVMVPLWMIASAIACGNTVVLKPSEKDPSAAVFLAKLFLEAGLPAGVLNVVHGDKVAVDAILDSPGVDAVSFVGSTPIAELIYSRASAMGKRVQALGGAKNHMVVLEDADIEAAADAAVSAAYGSAGERCMAVSVLVAVGGVGDALVGAIRDRLGRLVIGDGTHSSSEMGPLITREHRDKVASYVAAAAAEGATVVVDGTQKQFDSAGFYIGASLVDNVGTGMSVYTDEIFGPVLSVVRVATFADAVALVNGNQYGNGVALFTRDGGAARDFEFEIEVGMVGINVPIPVPVGAYSFGGWKKSLFGNAHIYGPESIDFYTRSKVVTSRWPDPAHSKIELAFPGNS</sequence>